<keyword evidence="1" id="KW-0238">DNA-binding</keyword>
<evidence type="ECO:0000313" key="2">
    <source>
        <dbReference type="Proteomes" id="UP000222944"/>
    </source>
</evidence>
<name>A0A9X7BV18_BACTU</name>
<accession>A0A9X7BV18</accession>
<dbReference type="RefSeq" id="WP_098866817.1">
    <property type="nucleotide sequence ID" value="NZ_NUFN01000036.1"/>
</dbReference>
<protein>
    <submittedName>
        <fullName evidence="1">DNA-binding protein</fullName>
    </submittedName>
</protein>
<reference evidence="1 2" key="1">
    <citation type="submission" date="2017-09" db="EMBL/GenBank/DDBJ databases">
        <title>Large-scale bioinformatics analysis of Bacillus genomes uncovers conserved roles of natural products in bacterial physiology.</title>
        <authorList>
            <consortium name="Agbiome Team Llc"/>
            <person name="Bleich R.M."/>
            <person name="Grubbs K.J."/>
            <person name="Santa Maria K.C."/>
            <person name="Allen S.E."/>
            <person name="Farag S."/>
            <person name="Shank E.A."/>
            <person name="Bowers A."/>
        </authorList>
    </citation>
    <scope>NUCLEOTIDE SEQUENCE [LARGE SCALE GENOMIC DNA]</scope>
    <source>
        <strain evidence="1 2">AFS058004</strain>
    </source>
</reference>
<dbReference type="Proteomes" id="UP000222944">
    <property type="component" value="Unassembled WGS sequence"/>
</dbReference>
<comment type="caution">
    <text evidence="1">The sequence shown here is derived from an EMBL/GenBank/DDBJ whole genome shotgun (WGS) entry which is preliminary data.</text>
</comment>
<gene>
    <name evidence="1" type="ORF">CN899_25320</name>
</gene>
<sequence length="329" mass="38552">MNENSFVNMNTAEVKKYLGVSQFILNHLIKQELLMPINKDTWRLDGSFLFKREEVERIKKEKEVEGITLYQASKKYDVSTYQIEKWIEDGELTAIIQAHRNRETIFVNEEALLRLLKQYDQTNTLYTYSQKHHTILFHRYIQGNTIARVISIPKRGDILLIDEFGSEFTLNEAKQIGFVPAYDLPDTPRSHHQKFVTFRIPKSDQLRSHSFQVIDFILQYVSPRNVKISVEEGFLYFNIRQSLIAFPMGMQLEWIESLTPYLIEGKLVQRVNNSVYLDSNSVTKSVTISSKEYQSIHKIVEETNSTIEEFISSAIREKIKHTQQIQSFV</sequence>
<dbReference type="EMBL" id="NUFN01000036">
    <property type="protein sequence ID" value="PGH79706.1"/>
    <property type="molecule type" value="Genomic_DNA"/>
</dbReference>
<dbReference type="AlphaFoldDB" id="A0A9X7BV18"/>
<proteinExistence type="predicted"/>
<evidence type="ECO:0000313" key="1">
    <source>
        <dbReference type="EMBL" id="PGH79706.1"/>
    </source>
</evidence>
<organism evidence="1 2">
    <name type="scientific">Bacillus thuringiensis</name>
    <dbReference type="NCBI Taxonomy" id="1428"/>
    <lineage>
        <taxon>Bacteria</taxon>
        <taxon>Bacillati</taxon>
        <taxon>Bacillota</taxon>
        <taxon>Bacilli</taxon>
        <taxon>Bacillales</taxon>
        <taxon>Bacillaceae</taxon>
        <taxon>Bacillus</taxon>
        <taxon>Bacillus cereus group</taxon>
    </lineage>
</organism>
<dbReference type="GO" id="GO:0003677">
    <property type="term" value="F:DNA binding"/>
    <property type="evidence" value="ECO:0007669"/>
    <property type="project" value="UniProtKB-KW"/>
</dbReference>